<dbReference type="PANTHER" id="PTHR23252:SF24">
    <property type="entry name" value="TRANSMEMBRANE PROTEIN 145"/>
    <property type="match status" value="1"/>
</dbReference>
<feature type="transmembrane region" description="Helical" evidence="1">
    <location>
        <begin position="177"/>
        <end position="195"/>
    </location>
</feature>
<protein>
    <recommendedName>
        <fullName evidence="3">GPR180/TMEM145 transmembrane domain-containing protein</fullName>
    </recommendedName>
</protein>
<keyword evidence="2" id="KW-0732">Signal</keyword>
<evidence type="ECO:0000313" key="4">
    <source>
        <dbReference type="EMBL" id="CAI2369288.1"/>
    </source>
</evidence>
<feature type="transmembrane region" description="Helical" evidence="1">
    <location>
        <begin position="320"/>
        <end position="343"/>
    </location>
</feature>
<evidence type="ECO:0000256" key="1">
    <source>
        <dbReference type="SAM" id="Phobius"/>
    </source>
</evidence>
<feature type="transmembrane region" description="Helical" evidence="1">
    <location>
        <begin position="355"/>
        <end position="377"/>
    </location>
</feature>
<reference evidence="4" key="1">
    <citation type="submission" date="2023-07" db="EMBL/GenBank/DDBJ databases">
        <authorList>
            <consortium name="AG Swart"/>
            <person name="Singh M."/>
            <person name="Singh A."/>
            <person name="Seah K."/>
            <person name="Emmerich C."/>
        </authorList>
    </citation>
    <scope>NUCLEOTIDE SEQUENCE</scope>
    <source>
        <strain evidence="4">DP1</strain>
    </source>
</reference>
<feature type="chain" id="PRO_5041999309" description="GPR180/TMEM145 transmembrane domain-containing protein" evidence="2">
    <location>
        <begin position="27"/>
        <end position="433"/>
    </location>
</feature>
<comment type="caution">
    <text evidence="4">The sequence shown here is derived from an EMBL/GenBank/DDBJ whole genome shotgun (WGS) entry which is preliminary data.</text>
</comment>
<feature type="transmembrane region" description="Helical" evidence="1">
    <location>
        <begin position="258"/>
        <end position="275"/>
    </location>
</feature>
<feature type="transmembrane region" description="Helical" evidence="1">
    <location>
        <begin position="287"/>
        <end position="308"/>
    </location>
</feature>
<dbReference type="EMBL" id="CAMPGE010010439">
    <property type="protein sequence ID" value="CAI2369288.1"/>
    <property type="molecule type" value="Genomic_DNA"/>
</dbReference>
<evidence type="ECO:0000256" key="2">
    <source>
        <dbReference type="SAM" id="SignalP"/>
    </source>
</evidence>
<feature type="transmembrane region" description="Helical" evidence="1">
    <location>
        <begin position="389"/>
        <end position="406"/>
    </location>
</feature>
<dbReference type="AlphaFoldDB" id="A0AAD1UL51"/>
<proteinExistence type="predicted"/>
<dbReference type="Proteomes" id="UP001295684">
    <property type="component" value="Unassembled WGS sequence"/>
</dbReference>
<dbReference type="PANTHER" id="PTHR23252">
    <property type="entry name" value="INTIMAL THICKNESS RECEPTOR-RELATED"/>
    <property type="match status" value="1"/>
</dbReference>
<keyword evidence="5" id="KW-1185">Reference proteome</keyword>
<gene>
    <name evidence="4" type="ORF">ECRASSUSDP1_LOCUS10587</name>
</gene>
<dbReference type="GO" id="GO:0007186">
    <property type="term" value="P:G protein-coupled receptor signaling pathway"/>
    <property type="evidence" value="ECO:0007669"/>
    <property type="project" value="InterPro"/>
</dbReference>
<evidence type="ECO:0000313" key="5">
    <source>
        <dbReference type="Proteomes" id="UP001295684"/>
    </source>
</evidence>
<dbReference type="InterPro" id="IPR047831">
    <property type="entry name" value="GPR180/TMEM145"/>
</dbReference>
<organism evidence="4 5">
    <name type="scientific">Euplotes crassus</name>
    <dbReference type="NCBI Taxonomy" id="5936"/>
    <lineage>
        <taxon>Eukaryota</taxon>
        <taxon>Sar</taxon>
        <taxon>Alveolata</taxon>
        <taxon>Ciliophora</taxon>
        <taxon>Intramacronucleata</taxon>
        <taxon>Spirotrichea</taxon>
        <taxon>Hypotrichia</taxon>
        <taxon>Euplotida</taxon>
        <taxon>Euplotidae</taxon>
        <taxon>Moneuplotes</taxon>
    </lineage>
</organism>
<keyword evidence="1" id="KW-0472">Membrane</keyword>
<evidence type="ECO:0000259" key="3">
    <source>
        <dbReference type="Pfam" id="PF10192"/>
    </source>
</evidence>
<sequence>MKKLFKQTGIIALLLFAALFVEQGCAMVVTKKVRLNGKNQFSYITKFAVGEHHTGLVSLRARLDSEWDYGPGKPDTVPVDFNFYTEESWDRVLEKDDSDCWGKAGLQDIDQWINIPSWNHWSEPVRHHLPVHSQTKVWYFAVCDCSHRAHMEFPTMPKIKIEITMTNDGSHFSQEDMYLLPMYFLSFLFFTFFLGKSILEFYRDFKKEHTFENPLIPLMGSITIDFFHLMFMFIHMMFVWEFGEGVIELGVFGRLFKVISQGVMMWLMITIAFGWTITYKNMGEKDIYILSAIFIVMIHLLIGALTYIDDESHHKYHDFGGVQGVILVLLRVVIYGVFLYGIKETSNSANNKQKSFLWSLTVSATIYILSFPFLWVVSMITDRYVINRFITFGTLAAQALAAYYLLHQLTKKGSSYYGASHKSKTILPGAKFD</sequence>
<feature type="domain" description="GPR180/TMEM145 transmembrane" evidence="3">
    <location>
        <begin position="187"/>
        <end position="404"/>
    </location>
</feature>
<feature type="signal peptide" evidence="2">
    <location>
        <begin position="1"/>
        <end position="26"/>
    </location>
</feature>
<dbReference type="GO" id="GO:0019236">
    <property type="term" value="P:response to pheromone"/>
    <property type="evidence" value="ECO:0007669"/>
    <property type="project" value="InterPro"/>
</dbReference>
<feature type="transmembrane region" description="Helical" evidence="1">
    <location>
        <begin position="215"/>
        <end position="238"/>
    </location>
</feature>
<dbReference type="InterPro" id="IPR019336">
    <property type="entry name" value="GPR180/TMEM145_TM"/>
</dbReference>
<name>A0AAD1UL51_EUPCR</name>
<keyword evidence="1" id="KW-1133">Transmembrane helix</keyword>
<accession>A0AAD1UL51</accession>
<keyword evidence="1" id="KW-0812">Transmembrane</keyword>
<dbReference type="Pfam" id="PF10192">
    <property type="entry name" value="GPR180-TMEM145_TM"/>
    <property type="match status" value="1"/>
</dbReference>